<protein>
    <submittedName>
        <fullName evidence="1">Uncharacterized protein</fullName>
    </submittedName>
</protein>
<dbReference type="EnsemblMetazoa" id="G13670.11">
    <property type="protein sequence ID" value="G13670.11:cds"/>
    <property type="gene ID" value="G13670"/>
</dbReference>
<organism evidence="1 2">
    <name type="scientific">Magallana gigas</name>
    <name type="common">Pacific oyster</name>
    <name type="synonym">Crassostrea gigas</name>
    <dbReference type="NCBI Taxonomy" id="29159"/>
    <lineage>
        <taxon>Eukaryota</taxon>
        <taxon>Metazoa</taxon>
        <taxon>Spiralia</taxon>
        <taxon>Lophotrochozoa</taxon>
        <taxon>Mollusca</taxon>
        <taxon>Bivalvia</taxon>
        <taxon>Autobranchia</taxon>
        <taxon>Pteriomorphia</taxon>
        <taxon>Ostreida</taxon>
        <taxon>Ostreoidea</taxon>
        <taxon>Ostreidae</taxon>
        <taxon>Magallana</taxon>
    </lineage>
</organism>
<name>A0A8W8IDJ1_MAGGI</name>
<evidence type="ECO:0000313" key="2">
    <source>
        <dbReference type="Proteomes" id="UP000005408"/>
    </source>
</evidence>
<dbReference type="Gene3D" id="3.30.200.20">
    <property type="entry name" value="Phosphorylase Kinase, domain 1"/>
    <property type="match status" value="1"/>
</dbReference>
<dbReference type="Proteomes" id="UP000005408">
    <property type="component" value="Unassembled WGS sequence"/>
</dbReference>
<evidence type="ECO:0000313" key="1">
    <source>
        <dbReference type="EnsemblMetazoa" id="G13670.11:cds"/>
    </source>
</evidence>
<reference evidence="1" key="1">
    <citation type="submission" date="2022-08" db="UniProtKB">
        <authorList>
            <consortium name="EnsemblMetazoa"/>
        </authorList>
    </citation>
    <scope>IDENTIFICATION</scope>
    <source>
        <strain evidence="1">05x7-T-G4-1.051#20</strain>
    </source>
</reference>
<dbReference type="AlphaFoldDB" id="A0A8W8IDJ1"/>
<keyword evidence="2" id="KW-1185">Reference proteome</keyword>
<accession>A0A8W8IDJ1</accession>
<sequence length="92" mass="10452">MSAEERLRKLSDLYVGGVQNSNGQALSVETLLDVLIVLYDECCNSTLRREKNISEFVDFGKGEIFIHLSNHYNSQGWGVFNLAPRNLMMHSM</sequence>
<proteinExistence type="predicted"/>